<dbReference type="RefSeq" id="WP_074653324.1">
    <property type="nucleotide sequence ID" value="NZ_FNSD01000001.1"/>
</dbReference>
<feature type="compositionally biased region" description="Low complexity" evidence="1">
    <location>
        <begin position="270"/>
        <end position="294"/>
    </location>
</feature>
<gene>
    <name evidence="2" type="ORF">SAMN05443244_1699</name>
</gene>
<evidence type="ECO:0000256" key="1">
    <source>
        <dbReference type="SAM" id="MobiDB-lite"/>
    </source>
</evidence>
<evidence type="ECO:0008006" key="4">
    <source>
        <dbReference type="Google" id="ProtNLM"/>
    </source>
</evidence>
<evidence type="ECO:0000313" key="3">
    <source>
        <dbReference type="Proteomes" id="UP000182409"/>
    </source>
</evidence>
<dbReference type="Pfam" id="PF09849">
    <property type="entry name" value="DUF2076"/>
    <property type="match status" value="1"/>
</dbReference>
<protein>
    <recommendedName>
        <fullName evidence="4">DUF2076 domain-containing protein</fullName>
    </recommendedName>
</protein>
<organism evidence="2 3">
    <name type="scientific">Terriglobus roseus</name>
    <dbReference type="NCBI Taxonomy" id="392734"/>
    <lineage>
        <taxon>Bacteria</taxon>
        <taxon>Pseudomonadati</taxon>
        <taxon>Acidobacteriota</taxon>
        <taxon>Terriglobia</taxon>
        <taxon>Terriglobales</taxon>
        <taxon>Acidobacteriaceae</taxon>
        <taxon>Terriglobus</taxon>
    </lineage>
</organism>
<reference evidence="2 3" key="1">
    <citation type="submission" date="2016-10" db="EMBL/GenBank/DDBJ databases">
        <authorList>
            <person name="de Groot N.N."/>
        </authorList>
    </citation>
    <scope>NUCLEOTIDE SEQUENCE [LARGE SCALE GENOMIC DNA]</scope>
    <source>
        <strain evidence="2 3">AB35.6</strain>
    </source>
</reference>
<dbReference type="AlphaFoldDB" id="A0A1H4LSG8"/>
<feature type="compositionally biased region" description="Polar residues" evidence="1">
    <location>
        <begin position="113"/>
        <end position="125"/>
    </location>
</feature>
<evidence type="ECO:0000313" key="2">
    <source>
        <dbReference type="EMBL" id="SEB73613.1"/>
    </source>
</evidence>
<proteinExistence type="predicted"/>
<dbReference type="Proteomes" id="UP000182409">
    <property type="component" value="Unassembled WGS sequence"/>
</dbReference>
<feature type="compositionally biased region" description="Basic and acidic residues" evidence="1">
    <location>
        <begin position="299"/>
        <end position="309"/>
    </location>
</feature>
<feature type="region of interest" description="Disordered" evidence="1">
    <location>
        <begin position="230"/>
        <end position="309"/>
    </location>
</feature>
<feature type="region of interest" description="Disordered" evidence="1">
    <location>
        <begin position="75"/>
        <end position="149"/>
    </location>
</feature>
<feature type="compositionally biased region" description="Low complexity" evidence="1">
    <location>
        <begin position="140"/>
        <end position="149"/>
    </location>
</feature>
<name>A0A1H4LSG8_9BACT</name>
<dbReference type="InterPro" id="IPR018648">
    <property type="entry name" value="DUF2076"/>
</dbReference>
<sequence>MTQQEQQLLNGLIDRVNGTQLASKDTEAEALLQRTLGTNPDALYILCQTVLVQGFAMDKGQRDLAAAREEIDSLRQAQPEKHGSFLGNLFGLGKDDEQQQQPPRQGNPAPGYSNPTGYGAPSSTPGYAPVTNAPAPPQQGYPVQPGYGQPGYGQPAYGYPPQGAPYGYGGQPQGGMFGGGGGGFLQGAMQTAAGVVAGEFAFRAIEDVFSGFGHGGGERGFGGGEVVNNYYEDRPADSGGGGFGDRLAKADDYNGGVSSDIEDRRGESHGFLGSSDDSGNDGSNFADDSGSFDDGGFDGGDRGGDDNSY</sequence>
<accession>A0A1H4LSG8</accession>
<dbReference type="EMBL" id="FNSD01000001">
    <property type="protein sequence ID" value="SEB73613.1"/>
    <property type="molecule type" value="Genomic_DNA"/>
</dbReference>